<dbReference type="InterPro" id="IPR027417">
    <property type="entry name" value="P-loop_NTPase"/>
</dbReference>
<evidence type="ECO:0000256" key="1">
    <source>
        <dbReference type="ARBA" id="ARBA00022741"/>
    </source>
</evidence>
<evidence type="ECO:0000313" key="7">
    <source>
        <dbReference type="EMBL" id="MBA8826069.1"/>
    </source>
</evidence>
<dbReference type="GO" id="GO:0043565">
    <property type="term" value="F:sequence-specific DNA binding"/>
    <property type="evidence" value="ECO:0007669"/>
    <property type="project" value="InterPro"/>
</dbReference>
<dbReference type="SUPFAM" id="SSF52540">
    <property type="entry name" value="P-loop containing nucleoside triphosphate hydrolases"/>
    <property type="match status" value="1"/>
</dbReference>
<dbReference type="PROSITE" id="PS50045">
    <property type="entry name" value="SIGMA54_INTERACT_4"/>
    <property type="match status" value="1"/>
</dbReference>
<dbReference type="SUPFAM" id="SSF46689">
    <property type="entry name" value="Homeodomain-like"/>
    <property type="match status" value="1"/>
</dbReference>
<evidence type="ECO:0000256" key="4">
    <source>
        <dbReference type="ARBA" id="ARBA00023163"/>
    </source>
</evidence>
<dbReference type="EMBL" id="JACGWZ010000005">
    <property type="protein sequence ID" value="MBA8826069.1"/>
    <property type="molecule type" value="Genomic_DNA"/>
</dbReference>
<dbReference type="Pfam" id="PF02954">
    <property type="entry name" value="HTH_8"/>
    <property type="match status" value="1"/>
</dbReference>
<dbReference type="PRINTS" id="PR01590">
    <property type="entry name" value="HTHFIS"/>
</dbReference>
<dbReference type="InterPro" id="IPR029016">
    <property type="entry name" value="GAF-like_dom_sf"/>
</dbReference>
<comment type="caution">
    <text evidence="7">The sequence shown here is derived from an EMBL/GenBank/DDBJ whole genome shotgun (WGS) entry which is preliminary data.</text>
</comment>
<evidence type="ECO:0000256" key="3">
    <source>
        <dbReference type="ARBA" id="ARBA00023015"/>
    </source>
</evidence>
<accession>A0A839DZD9</accession>
<evidence type="ECO:0000256" key="2">
    <source>
        <dbReference type="ARBA" id="ARBA00022840"/>
    </source>
</evidence>
<evidence type="ECO:0000256" key="5">
    <source>
        <dbReference type="SAM" id="MobiDB-lite"/>
    </source>
</evidence>
<dbReference type="AlphaFoldDB" id="A0A839DZD9"/>
<feature type="region of interest" description="Disordered" evidence="5">
    <location>
        <begin position="1"/>
        <end position="20"/>
    </location>
</feature>
<dbReference type="InterPro" id="IPR058031">
    <property type="entry name" value="AAA_lid_NorR"/>
</dbReference>
<proteinExistence type="predicted"/>
<organism evidence="7 8">
    <name type="scientific">Halosaccharopolyspora lacisalsi</name>
    <dbReference type="NCBI Taxonomy" id="1000566"/>
    <lineage>
        <taxon>Bacteria</taxon>
        <taxon>Bacillati</taxon>
        <taxon>Actinomycetota</taxon>
        <taxon>Actinomycetes</taxon>
        <taxon>Pseudonocardiales</taxon>
        <taxon>Pseudonocardiaceae</taxon>
        <taxon>Halosaccharopolyspora</taxon>
    </lineage>
</organism>
<dbReference type="Pfam" id="PF25601">
    <property type="entry name" value="AAA_lid_14"/>
    <property type="match status" value="1"/>
</dbReference>
<dbReference type="InterPro" id="IPR002078">
    <property type="entry name" value="Sigma_54_int"/>
</dbReference>
<dbReference type="Gene3D" id="1.10.8.60">
    <property type="match status" value="1"/>
</dbReference>
<dbReference type="PANTHER" id="PTHR32071:SF122">
    <property type="entry name" value="SIGMA FACTOR"/>
    <property type="match status" value="1"/>
</dbReference>
<dbReference type="GO" id="GO:0005524">
    <property type="term" value="F:ATP binding"/>
    <property type="evidence" value="ECO:0007669"/>
    <property type="project" value="UniProtKB-KW"/>
</dbReference>
<protein>
    <submittedName>
        <fullName evidence="7">Transcriptional regulator of acetoin/glycerol metabolism</fullName>
    </submittedName>
</protein>
<feature type="domain" description="Sigma-54 factor interaction" evidence="6">
    <location>
        <begin position="422"/>
        <end position="532"/>
    </location>
</feature>
<feature type="compositionally biased region" description="Polar residues" evidence="5">
    <location>
        <begin position="10"/>
        <end position="20"/>
    </location>
</feature>
<reference evidence="7 8" key="1">
    <citation type="submission" date="2020-07" db="EMBL/GenBank/DDBJ databases">
        <title>Sequencing the genomes of 1000 actinobacteria strains.</title>
        <authorList>
            <person name="Klenk H.-P."/>
        </authorList>
    </citation>
    <scope>NUCLEOTIDE SEQUENCE [LARGE SCALE GENOMIC DNA]</scope>
    <source>
        <strain evidence="7 8">DSM 45975</strain>
    </source>
</reference>
<dbReference type="InterPro" id="IPR002197">
    <property type="entry name" value="HTH_Fis"/>
</dbReference>
<gene>
    <name evidence="7" type="ORF">FHX42_003445</name>
</gene>
<keyword evidence="2" id="KW-0067">ATP-binding</keyword>
<dbReference type="Gene3D" id="1.10.10.60">
    <property type="entry name" value="Homeodomain-like"/>
    <property type="match status" value="1"/>
</dbReference>
<name>A0A839DZD9_9PSEU</name>
<sequence>MTRRSRHEIPQQQGAPTTPETELALARENFLTGDRVPDAIRRTIAASWQRSAQWNVTGDQLAAPYHGDLDTDGRLVHASTAVLDQLREQLSDQPVSVVLTNPEGYVLARRTGSRGLEHYLDEVSLAPGFSYAEQFVGTNGIGTALESGQATYVYQREHYTEPLGDLACAGVPLRNPTTRQVEGLLDITCWAEHANPLLMAMANSAAQSIEATLFAHVRGRETTLLNEYLQTSRRCLDPVLAFNGSVFMLNDKARQLLSSQDQTAVSEYLREELDTPAKRLSAELALPSGTYCRVHFKQVHHGNRYAGTLARVQLVDSPQRFDVPELRDAPSLPGIAGSGALWKQACRKLDRDFLEGNWTVLEGEAGVGKLALIQSVHLHRAPETRLRVFDAADSAPDRNWVQDVRHELAVGAGTIVLRHLDQLGPQVLKRLNTTLREHAGDNPSTWIAATLNRDLGDLPELDELLTAFPRSVEVPPLRHHLEDIEEIAPLMLRRITKRSDVRFSSAAMRTLLRRSWAGNVTDLQRTIQSAVRRSRAEVIELDDLPPECHSHNRRILTPLESMERDAIVNALAESGHNRAQAARSLGISRATIYRKINEYGIACAPASK</sequence>
<keyword evidence="1" id="KW-0547">Nucleotide-binding</keyword>
<dbReference type="Gene3D" id="3.30.450.40">
    <property type="match status" value="1"/>
</dbReference>
<dbReference type="RefSeq" id="WP_182545355.1">
    <property type="nucleotide sequence ID" value="NZ_JACGWZ010000005.1"/>
</dbReference>
<evidence type="ECO:0000259" key="6">
    <source>
        <dbReference type="PROSITE" id="PS50045"/>
    </source>
</evidence>
<dbReference type="PANTHER" id="PTHR32071">
    <property type="entry name" value="TRANSCRIPTIONAL REGULATORY PROTEIN"/>
    <property type="match status" value="1"/>
</dbReference>
<keyword evidence="4" id="KW-0804">Transcription</keyword>
<evidence type="ECO:0000313" key="8">
    <source>
        <dbReference type="Proteomes" id="UP000569329"/>
    </source>
</evidence>
<dbReference type="GO" id="GO:0006355">
    <property type="term" value="P:regulation of DNA-templated transcription"/>
    <property type="evidence" value="ECO:0007669"/>
    <property type="project" value="InterPro"/>
</dbReference>
<keyword evidence="3" id="KW-0805">Transcription regulation</keyword>
<keyword evidence="8" id="KW-1185">Reference proteome</keyword>
<dbReference type="InterPro" id="IPR009057">
    <property type="entry name" value="Homeodomain-like_sf"/>
</dbReference>
<dbReference type="Proteomes" id="UP000569329">
    <property type="component" value="Unassembled WGS sequence"/>
</dbReference>